<evidence type="ECO:0000256" key="1">
    <source>
        <dbReference type="SAM" id="MobiDB-lite"/>
    </source>
</evidence>
<dbReference type="Proteomes" id="UP001608902">
    <property type="component" value="Unassembled WGS sequence"/>
</dbReference>
<dbReference type="EMBL" id="JBGFUD010002465">
    <property type="protein sequence ID" value="MFH4977634.1"/>
    <property type="molecule type" value="Genomic_DNA"/>
</dbReference>
<sequence>MSAKTPERSPPLSHRGFSDKARGVLLETAVIEKPTHKKTDGQGSVAAPHRGFNEKAREVLLERRRSPQHKSDPVASARIKGCEKLKQIA</sequence>
<comment type="caution">
    <text evidence="2">The sequence shown here is derived from an EMBL/GenBank/DDBJ whole genome shotgun (WGS) entry which is preliminary data.</text>
</comment>
<accession>A0ABD6EHL0</accession>
<feature type="region of interest" description="Disordered" evidence="1">
    <location>
        <begin position="33"/>
        <end position="53"/>
    </location>
</feature>
<feature type="region of interest" description="Disordered" evidence="1">
    <location>
        <begin position="1"/>
        <end position="21"/>
    </location>
</feature>
<keyword evidence="3" id="KW-1185">Reference proteome</keyword>
<organism evidence="2 3">
    <name type="scientific">Gnathostoma spinigerum</name>
    <dbReference type="NCBI Taxonomy" id="75299"/>
    <lineage>
        <taxon>Eukaryota</taxon>
        <taxon>Metazoa</taxon>
        <taxon>Ecdysozoa</taxon>
        <taxon>Nematoda</taxon>
        <taxon>Chromadorea</taxon>
        <taxon>Rhabditida</taxon>
        <taxon>Spirurina</taxon>
        <taxon>Gnathostomatomorpha</taxon>
        <taxon>Gnathostomatoidea</taxon>
        <taxon>Gnathostomatidae</taxon>
        <taxon>Gnathostoma</taxon>
    </lineage>
</organism>
<gene>
    <name evidence="2" type="ORF">AB6A40_004343</name>
</gene>
<dbReference type="AlphaFoldDB" id="A0ABD6EHL0"/>
<reference evidence="2 3" key="1">
    <citation type="submission" date="2024-08" db="EMBL/GenBank/DDBJ databases">
        <title>Gnathostoma spinigerum genome.</title>
        <authorList>
            <person name="Gonzalez-Bertolin B."/>
            <person name="Monzon S."/>
            <person name="Zaballos A."/>
            <person name="Jimenez P."/>
            <person name="Dekumyoy P."/>
            <person name="Varona S."/>
            <person name="Cuesta I."/>
            <person name="Sumanam S."/>
            <person name="Adisakwattana P."/>
            <person name="Gasser R.B."/>
            <person name="Hernandez-Gonzalez A."/>
            <person name="Young N.D."/>
            <person name="Perteguer M.J."/>
        </authorList>
    </citation>
    <scope>NUCLEOTIDE SEQUENCE [LARGE SCALE GENOMIC DNA]</scope>
    <source>
        <strain evidence="2">AL3</strain>
        <tissue evidence="2">Liver</tissue>
    </source>
</reference>
<evidence type="ECO:0000313" key="2">
    <source>
        <dbReference type="EMBL" id="MFH4977634.1"/>
    </source>
</evidence>
<evidence type="ECO:0000313" key="3">
    <source>
        <dbReference type="Proteomes" id="UP001608902"/>
    </source>
</evidence>
<proteinExistence type="predicted"/>
<name>A0ABD6EHL0_9BILA</name>
<protein>
    <submittedName>
        <fullName evidence="2">Uncharacterized protein</fullName>
    </submittedName>
</protein>